<evidence type="ECO:0000259" key="1">
    <source>
        <dbReference type="PROSITE" id="PS50011"/>
    </source>
</evidence>
<dbReference type="GO" id="GO:0005524">
    <property type="term" value="F:ATP binding"/>
    <property type="evidence" value="ECO:0007669"/>
    <property type="project" value="InterPro"/>
</dbReference>
<dbReference type="GO" id="GO:0004674">
    <property type="term" value="F:protein serine/threonine kinase activity"/>
    <property type="evidence" value="ECO:0007669"/>
    <property type="project" value="TreeGrafter"/>
</dbReference>
<dbReference type="SUPFAM" id="SSF56112">
    <property type="entry name" value="Protein kinase-like (PK-like)"/>
    <property type="match status" value="1"/>
</dbReference>
<dbReference type="InterPro" id="IPR000719">
    <property type="entry name" value="Prot_kinase_dom"/>
</dbReference>
<protein>
    <recommendedName>
        <fullName evidence="1">Protein kinase domain-containing protein</fullName>
    </recommendedName>
</protein>
<dbReference type="AlphaFoldDB" id="X1PW33"/>
<dbReference type="Pfam" id="PF00069">
    <property type="entry name" value="Pkinase"/>
    <property type="match status" value="1"/>
</dbReference>
<proteinExistence type="predicted"/>
<feature type="domain" description="Protein kinase" evidence="1">
    <location>
        <begin position="1"/>
        <end position="159"/>
    </location>
</feature>
<dbReference type="EMBL" id="BARV01040847">
    <property type="protein sequence ID" value="GAI46786.1"/>
    <property type="molecule type" value="Genomic_DNA"/>
</dbReference>
<comment type="caution">
    <text evidence="2">The sequence shown here is derived from an EMBL/GenBank/DDBJ whole genome shotgun (WGS) entry which is preliminary data.</text>
</comment>
<dbReference type="PROSITE" id="PS50011">
    <property type="entry name" value="PROTEIN_KINASE_DOM"/>
    <property type="match status" value="1"/>
</dbReference>
<name>X1PW33_9ZZZZ</name>
<gene>
    <name evidence="2" type="ORF">S06H3_62089</name>
</gene>
<dbReference type="PANTHER" id="PTHR24359:SF1">
    <property type="entry name" value="INHIBITOR OF NUCLEAR FACTOR KAPPA-B KINASE EPSILON SUBUNIT HOMOLOG 1-RELATED"/>
    <property type="match status" value="1"/>
</dbReference>
<dbReference type="PANTHER" id="PTHR24359">
    <property type="entry name" value="SERINE/THREONINE-PROTEIN KINASE SBK1"/>
    <property type="match status" value="1"/>
</dbReference>
<feature type="non-terminal residue" evidence="2">
    <location>
        <position position="159"/>
    </location>
</feature>
<accession>X1PW33</accession>
<sequence length="159" mass="18241">QIDLAWCLRSLHNTAVGLKQLHSRGIAHQDLKPSNILCFNKKFEFKLSDLGRASDRECPCENDEIPVPGDMGYAPFELLYGYTTTNEFYRRYGIDLYLLGSMIFFYFSDISATQAIKLKLSGYSGPSLNDKNFINVLPYIKKAFFEAVLCNERRHHARS</sequence>
<feature type="non-terminal residue" evidence="2">
    <location>
        <position position="1"/>
    </location>
</feature>
<evidence type="ECO:0000313" key="2">
    <source>
        <dbReference type="EMBL" id="GAI46786.1"/>
    </source>
</evidence>
<dbReference type="Gene3D" id="1.10.510.10">
    <property type="entry name" value="Transferase(Phosphotransferase) domain 1"/>
    <property type="match status" value="1"/>
</dbReference>
<dbReference type="InterPro" id="IPR011009">
    <property type="entry name" value="Kinase-like_dom_sf"/>
</dbReference>
<reference evidence="2" key="1">
    <citation type="journal article" date="2014" name="Front. Microbiol.">
        <title>High frequency of phylogenetically diverse reductive dehalogenase-homologous genes in deep subseafloor sedimentary metagenomes.</title>
        <authorList>
            <person name="Kawai M."/>
            <person name="Futagami T."/>
            <person name="Toyoda A."/>
            <person name="Takaki Y."/>
            <person name="Nishi S."/>
            <person name="Hori S."/>
            <person name="Arai W."/>
            <person name="Tsubouchi T."/>
            <person name="Morono Y."/>
            <person name="Uchiyama I."/>
            <person name="Ito T."/>
            <person name="Fujiyama A."/>
            <person name="Inagaki F."/>
            <person name="Takami H."/>
        </authorList>
    </citation>
    <scope>NUCLEOTIDE SEQUENCE</scope>
    <source>
        <strain evidence="2">Expedition CK06-06</strain>
    </source>
</reference>
<dbReference type="PROSITE" id="PS00108">
    <property type="entry name" value="PROTEIN_KINASE_ST"/>
    <property type="match status" value="1"/>
</dbReference>
<organism evidence="2">
    <name type="scientific">marine sediment metagenome</name>
    <dbReference type="NCBI Taxonomy" id="412755"/>
    <lineage>
        <taxon>unclassified sequences</taxon>
        <taxon>metagenomes</taxon>
        <taxon>ecological metagenomes</taxon>
    </lineage>
</organism>
<dbReference type="InterPro" id="IPR008271">
    <property type="entry name" value="Ser/Thr_kinase_AS"/>
</dbReference>